<evidence type="ECO:0000313" key="2">
    <source>
        <dbReference type="Proteomes" id="UP000198755"/>
    </source>
</evidence>
<dbReference type="Proteomes" id="UP000198755">
    <property type="component" value="Unassembled WGS sequence"/>
</dbReference>
<protein>
    <submittedName>
        <fullName evidence="1">Uncharacterized protein</fullName>
    </submittedName>
</protein>
<reference evidence="1 2" key="1">
    <citation type="submission" date="2016-10" db="EMBL/GenBank/DDBJ databases">
        <authorList>
            <person name="de Groot N.N."/>
        </authorList>
    </citation>
    <scope>NUCLEOTIDE SEQUENCE [LARGE SCALE GENOMIC DNA]</scope>
    <source>
        <strain evidence="1 2">NE2</strain>
    </source>
</reference>
<gene>
    <name evidence="1" type="ORF">SAMN05444581_11593</name>
</gene>
<accession>A0A1I4BLH2</accession>
<keyword evidence="2" id="KW-1185">Reference proteome</keyword>
<dbReference type="EMBL" id="FOSN01000015">
    <property type="protein sequence ID" value="SFK69684.1"/>
    <property type="molecule type" value="Genomic_DNA"/>
</dbReference>
<sequence>MLVPVKNETAGARGVGEGDALTDGCGEDRRIVIGQRLGCLTGDNRARIAPVEHETRNELWAEDARLADQLEHLA</sequence>
<evidence type="ECO:0000313" key="1">
    <source>
        <dbReference type="EMBL" id="SFK69684.1"/>
    </source>
</evidence>
<dbReference type="STRING" id="1612308.SAMN05444581_11593"/>
<organism evidence="1 2">
    <name type="scientific">Methylocapsa palsarum</name>
    <dbReference type="NCBI Taxonomy" id="1612308"/>
    <lineage>
        <taxon>Bacteria</taxon>
        <taxon>Pseudomonadati</taxon>
        <taxon>Pseudomonadota</taxon>
        <taxon>Alphaproteobacteria</taxon>
        <taxon>Hyphomicrobiales</taxon>
        <taxon>Beijerinckiaceae</taxon>
        <taxon>Methylocapsa</taxon>
    </lineage>
</organism>
<name>A0A1I4BLH2_9HYPH</name>
<dbReference type="AlphaFoldDB" id="A0A1I4BLH2"/>
<proteinExistence type="predicted"/>